<evidence type="ECO:0000313" key="3">
    <source>
        <dbReference type="EMBL" id="QQR30729.1"/>
    </source>
</evidence>
<evidence type="ECO:0000313" key="5">
    <source>
        <dbReference type="Proteomes" id="UP000596035"/>
    </source>
</evidence>
<sequence>MTAKDRYQAGHTDLVYWLRSRGEKLKKSGSEWEWDYQGERVTVRNNVWFDQYTQEGGDAVKFLQYFYGMSEERAVAEHLGCSVSELDDVPERLRPARKVIPPKQEEKKIELVPPAANGNMRRVFAYLCQTRGIDPELVSAFAHAHLIYESADKHNAVFVGMDGKGRVKHIHMRGTLSESGFRQTLGGSEKAYSFHHTGPGRQLYVFEAPIDMLSYISLHPENWQENSYVALCGVGSAPIQRFLEDCPQLEEVTLCLDNDEAGHKAAERIARELLEEWEVEVSAHFPDQKDWNEELLSTSQEETMGQVMAM</sequence>
<dbReference type="Proteomes" id="UP000596035">
    <property type="component" value="Chromosome"/>
</dbReference>
<dbReference type="InterPro" id="IPR025054">
    <property type="entry name" value="DUF3991"/>
</dbReference>
<dbReference type="AlphaFoldDB" id="A0A1Z2XSN4"/>
<evidence type="ECO:0000313" key="4">
    <source>
        <dbReference type="Proteomes" id="UP000196710"/>
    </source>
</evidence>
<dbReference type="KEGG" id="amur:ADH66_12910"/>
<dbReference type="InterPro" id="IPR034154">
    <property type="entry name" value="TOPRIM_DnaG/twinkle"/>
</dbReference>
<dbReference type="EMBL" id="CP065321">
    <property type="protein sequence ID" value="QQR30729.1"/>
    <property type="molecule type" value="Genomic_DNA"/>
</dbReference>
<accession>A0A1Z2XSN4</accession>
<dbReference type="CDD" id="cd01029">
    <property type="entry name" value="TOPRIM_primases"/>
    <property type="match status" value="1"/>
</dbReference>
<reference evidence="3 5" key="3">
    <citation type="submission" date="2020-11" db="EMBL/GenBank/DDBJ databases">
        <title>Closed and high quality bacterial genomes of the OMM12 community.</title>
        <authorList>
            <person name="Marbouty M."/>
            <person name="Lamy-Besnier Q."/>
            <person name="Debarbieux L."/>
            <person name="Koszul R."/>
        </authorList>
    </citation>
    <scope>NUCLEOTIDE SEQUENCE [LARGE SCALE GENOMIC DNA]</scope>
    <source>
        <strain evidence="3 5">KB18</strain>
    </source>
</reference>
<dbReference type="Proteomes" id="UP000196710">
    <property type="component" value="Chromosome"/>
</dbReference>
<evidence type="ECO:0000259" key="1">
    <source>
        <dbReference type="Pfam" id="PF13154"/>
    </source>
</evidence>
<gene>
    <name evidence="2" type="ORF">ADH66_12910</name>
    <name evidence="3" type="ORF">I5Q82_03235</name>
</gene>
<dbReference type="RefSeq" id="WP_066539959.1">
    <property type="nucleotide sequence ID" value="NZ_CP021422.1"/>
</dbReference>
<dbReference type="SUPFAM" id="SSF56731">
    <property type="entry name" value="DNA primase core"/>
    <property type="match status" value="1"/>
</dbReference>
<name>A0A1Z2XSN4_9FIRM</name>
<dbReference type="Pfam" id="PF13155">
    <property type="entry name" value="Toprim_2"/>
    <property type="match status" value="1"/>
</dbReference>
<feature type="domain" description="DUF3991" evidence="1">
    <location>
        <begin position="125"/>
        <end position="196"/>
    </location>
</feature>
<protein>
    <submittedName>
        <fullName evidence="3">DUF3991 and TOPRIM domain-containing protein</fullName>
    </submittedName>
</protein>
<evidence type="ECO:0000313" key="2">
    <source>
        <dbReference type="EMBL" id="ASB41472.1"/>
    </source>
</evidence>
<keyword evidence="4" id="KW-1185">Reference proteome</keyword>
<dbReference type="Gene3D" id="3.40.1360.10">
    <property type="match status" value="1"/>
</dbReference>
<organism evidence="3 5">
    <name type="scientific">Acutalibacter muris</name>
    <dbReference type="NCBI Taxonomy" id="1796620"/>
    <lineage>
        <taxon>Bacteria</taxon>
        <taxon>Bacillati</taxon>
        <taxon>Bacillota</taxon>
        <taxon>Clostridia</taxon>
        <taxon>Eubacteriales</taxon>
        <taxon>Acutalibacteraceae</taxon>
        <taxon>Acutalibacter</taxon>
    </lineage>
</organism>
<dbReference type="SUPFAM" id="SSF57783">
    <property type="entry name" value="Zinc beta-ribbon"/>
    <property type="match status" value="1"/>
</dbReference>
<proteinExistence type="predicted"/>
<reference evidence="2" key="1">
    <citation type="journal article" date="2017" name="Genome Announc.">
        <title>High-Quality Whole-Genome Sequences of the Oligo-Mouse-Microbiota Bacterial Community.</title>
        <authorList>
            <person name="Garzetti D."/>
            <person name="Brugiroux S."/>
            <person name="Bunk B."/>
            <person name="Pukall R."/>
            <person name="McCoy K.D."/>
            <person name="Macpherson A.J."/>
            <person name="Stecher B."/>
        </authorList>
    </citation>
    <scope>NUCLEOTIDE SEQUENCE</scope>
    <source>
        <strain evidence="2">KB18</strain>
    </source>
</reference>
<reference evidence="4" key="2">
    <citation type="submission" date="2017-05" db="EMBL/GenBank/DDBJ databases">
        <title>Improved OligoMM genomes.</title>
        <authorList>
            <person name="Garzetti D."/>
        </authorList>
    </citation>
    <scope>NUCLEOTIDE SEQUENCE [LARGE SCALE GENOMIC DNA]</scope>
    <source>
        <strain evidence="4">KB18</strain>
    </source>
</reference>
<dbReference type="Pfam" id="PF13154">
    <property type="entry name" value="DUF3991"/>
    <property type="match status" value="1"/>
</dbReference>
<dbReference type="EMBL" id="CP021422">
    <property type="protein sequence ID" value="ASB41472.1"/>
    <property type="molecule type" value="Genomic_DNA"/>
</dbReference>